<keyword evidence="4 6" id="KW-1133">Transmembrane helix</keyword>
<dbReference type="InterPro" id="IPR050638">
    <property type="entry name" value="AA-Vitamin_Transporters"/>
</dbReference>
<reference evidence="8 9" key="1">
    <citation type="journal article" date="2021" name="Microbiol. Spectr.">
        <title>A Single Bacterium Capable of Oxidation and Reduction of Iron at Circumneutral pH.</title>
        <authorList>
            <person name="Kato S."/>
            <person name="Ohkuma M."/>
        </authorList>
    </citation>
    <scope>NUCLEOTIDE SEQUENCE [LARGE SCALE GENOMIC DNA]</scope>
    <source>
        <strain evidence="8 9">MIZ03</strain>
    </source>
</reference>
<evidence type="ECO:0000256" key="3">
    <source>
        <dbReference type="ARBA" id="ARBA00022692"/>
    </source>
</evidence>
<keyword evidence="5 6" id="KW-0472">Membrane</keyword>
<dbReference type="InterPro" id="IPR000620">
    <property type="entry name" value="EamA_dom"/>
</dbReference>
<protein>
    <recommendedName>
        <fullName evidence="7">EamA domain-containing protein</fullName>
    </recommendedName>
</protein>
<sequence>MTVTHPPLATPRLMGLYLRLTCVPAIWGGTFIAGRIVSAHVPAASAAFIRFVLASLALLLALHLSHGLRTLTQITRRQLLGTMALGATGILAYNLFFFHALANMPAGRTSLIVALNPAITLLAAAVLLGERLSPIRWLGVGLALLGVWIVVTHGDLSQLMSSVGQGELSMLGAVCAWAAYTLIGRRVLQGLSPLLATLWASMWGALFLGVLAVRDLPTLPSSAFTASVWASLVFLGVLGTAVGFVWYYEGITKLGAARTVVFNNLVPIFGVLLGWLVLDESVSTSVILGGGMAIAGIFLVNRVKASPPN</sequence>
<evidence type="ECO:0000256" key="1">
    <source>
        <dbReference type="ARBA" id="ARBA00004141"/>
    </source>
</evidence>
<evidence type="ECO:0000256" key="6">
    <source>
        <dbReference type="SAM" id="Phobius"/>
    </source>
</evidence>
<dbReference type="Pfam" id="PF00892">
    <property type="entry name" value="EamA"/>
    <property type="match status" value="2"/>
</dbReference>
<gene>
    <name evidence="8" type="ORF">MIZ03_1345</name>
</gene>
<feature type="transmembrane region" description="Helical" evidence="6">
    <location>
        <begin position="163"/>
        <end position="183"/>
    </location>
</feature>
<feature type="domain" description="EamA" evidence="7">
    <location>
        <begin position="166"/>
        <end position="301"/>
    </location>
</feature>
<keyword evidence="3 6" id="KW-0812">Transmembrane</keyword>
<organism evidence="8 9">
    <name type="scientific">Rhodoferax lithotrophicus</name>
    <dbReference type="NCBI Taxonomy" id="2798804"/>
    <lineage>
        <taxon>Bacteria</taxon>
        <taxon>Pseudomonadati</taxon>
        <taxon>Pseudomonadota</taxon>
        <taxon>Betaproteobacteria</taxon>
        <taxon>Burkholderiales</taxon>
        <taxon>Comamonadaceae</taxon>
        <taxon>Rhodoferax</taxon>
    </lineage>
</organism>
<feature type="transmembrane region" description="Helical" evidence="6">
    <location>
        <begin position="135"/>
        <end position="151"/>
    </location>
</feature>
<feature type="transmembrane region" description="Helical" evidence="6">
    <location>
        <begin position="43"/>
        <end position="62"/>
    </location>
</feature>
<evidence type="ECO:0000313" key="9">
    <source>
        <dbReference type="Proteomes" id="UP000824366"/>
    </source>
</evidence>
<dbReference type="Proteomes" id="UP000824366">
    <property type="component" value="Chromosome"/>
</dbReference>
<dbReference type="PANTHER" id="PTHR32322:SF2">
    <property type="entry name" value="EAMA DOMAIN-CONTAINING PROTEIN"/>
    <property type="match status" value="1"/>
</dbReference>
<comment type="subcellular location">
    <subcellularLocation>
        <location evidence="1">Membrane</location>
        <topology evidence="1">Multi-pass membrane protein</topology>
    </subcellularLocation>
</comment>
<feature type="transmembrane region" description="Helical" evidence="6">
    <location>
        <begin position="284"/>
        <end position="303"/>
    </location>
</feature>
<evidence type="ECO:0000259" key="7">
    <source>
        <dbReference type="Pfam" id="PF00892"/>
    </source>
</evidence>
<proteinExistence type="inferred from homology"/>
<feature type="transmembrane region" description="Helical" evidence="6">
    <location>
        <begin position="260"/>
        <end position="278"/>
    </location>
</feature>
<evidence type="ECO:0000256" key="4">
    <source>
        <dbReference type="ARBA" id="ARBA00022989"/>
    </source>
</evidence>
<keyword evidence="9" id="KW-1185">Reference proteome</keyword>
<dbReference type="PANTHER" id="PTHR32322">
    <property type="entry name" value="INNER MEMBRANE TRANSPORTER"/>
    <property type="match status" value="1"/>
</dbReference>
<feature type="transmembrane region" description="Helical" evidence="6">
    <location>
        <begin position="226"/>
        <end position="248"/>
    </location>
</feature>
<evidence type="ECO:0000256" key="2">
    <source>
        <dbReference type="ARBA" id="ARBA00007362"/>
    </source>
</evidence>
<feature type="transmembrane region" description="Helical" evidence="6">
    <location>
        <begin position="195"/>
        <end position="214"/>
    </location>
</feature>
<feature type="transmembrane region" description="Helical" evidence="6">
    <location>
        <begin position="16"/>
        <end position="37"/>
    </location>
</feature>
<evidence type="ECO:0000313" key="8">
    <source>
        <dbReference type="EMBL" id="BCO26462.1"/>
    </source>
</evidence>
<name>A0ABM7MJU9_9BURK</name>
<feature type="transmembrane region" description="Helical" evidence="6">
    <location>
        <begin position="83"/>
        <end position="102"/>
    </location>
</feature>
<feature type="domain" description="EamA" evidence="7">
    <location>
        <begin position="23"/>
        <end position="151"/>
    </location>
</feature>
<accession>A0ABM7MJU9</accession>
<dbReference type="Gene3D" id="1.10.3730.20">
    <property type="match status" value="1"/>
</dbReference>
<dbReference type="EMBL" id="AP024238">
    <property type="protein sequence ID" value="BCO26462.1"/>
    <property type="molecule type" value="Genomic_DNA"/>
</dbReference>
<dbReference type="SUPFAM" id="SSF103481">
    <property type="entry name" value="Multidrug resistance efflux transporter EmrE"/>
    <property type="match status" value="2"/>
</dbReference>
<dbReference type="InterPro" id="IPR037185">
    <property type="entry name" value="EmrE-like"/>
</dbReference>
<evidence type="ECO:0000256" key="5">
    <source>
        <dbReference type="ARBA" id="ARBA00023136"/>
    </source>
</evidence>
<feature type="transmembrane region" description="Helical" evidence="6">
    <location>
        <begin position="108"/>
        <end position="128"/>
    </location>
</feature>
<comment type="similarity">
    <text evidence="2">Belongs to the EamA transporter family.</text>
</comment>